<feature type="region of interest" description="Disordered" evidence="1">
    <location>
        <begin position="1"/>
        <end position="23"/>
    </location>
</feature>
<evidence type="ECO:0000313" key="2">
    <source>
        <dbReference type="EMBL" id="KAF2496016.1"/>
    </source>
</evidence>
<dbReference type="EMBL" id="MU004188">
    <property type="protein sequence ID" value="KAF2496016.1"/>
    <property type="molecule type" value="Genomic_DNA"/>
</dbReference>
<gene>
    <name evidence="2" type="ORF">BU16DRAFT_581450</name>
</gene>
<dbReference type="PANTHER" id="PTHR42085">
    <property type="entry name" value="F-BOX DOMAIN-CONTAINING PROTEIN"/>
    <property type="match status" value="1"/>
</dbReference>
<reference evidence="2" key="1">
    <citation type="journal article" date="2020" name="Stud. Mycol.">
        <title>101 Dothideomycetes genomes: a test case for predicting lifestyles and emergence of pathogens.</title>
        <authorList>
            <person name="Haridas S."/>
            <person name="Albert R."/>
            <person name="Binder M."/>
            <person name="Bloem J."/>
            <person name="Labutti K."/>
            <person name="Salamov A."/>
            <person name="Andreopoulos B."/>
            <person name="Baker S."/>
            <person name="Barry K."/>
            <person name="Bills G."/>
            <person name="Bluhm B."/>
            <person name="Cannon C."/>
            <person name="Castanera R."/>
            <person name="Culley D."/>
            <person name="Daum C."/>
            <person name="Ezra D."/>
            <person name="Gonzalez J."/>
            <person name="Henrissat B."/>
            <person name="Kuo A."/>
            <person name="Liang C."/>
            <person name="Lipzen A."/>
            <person name="Lutzoni F."/>
            <person name="Magnuson J."/>
            <person name="Mondo S."/>
            <person name="Nolan M."/>
            <person name="Ohm R."/>
            <person name="Pangilinan J."/>
            <person name="Park H.-J."/>
            <person name="Ramirez L."/>
            <person name="Alfaro M."/>
            <person name="Sun H."/>
            <person name="Tritt A."/>
            <person name="Yoshinaga Y."/>
            <person name="Zwiers L.-H."/>
            <person name="Turgeon B."/>
            <person name="Goodwin S."/>
            <person name="Spatafora J."/>
            <person name="Crous P."/>
            <person name="Grigoriev I."/>
        </authorList>
    </citation>
    <scope>NUCLEOTIDE SEQUENCE</scope>
    <source>
        <strain evidence="2">CBS 269.34</strain>
    </source>
</reference>
<dbReference type="AlphaFoldDB" id="A0A6A6QUZ8"/>
<dbReference type="OrthoDB" id="5420711at2759"/>
<proteinExistence type="predicted"/>
<evidence type="ECO:0000313" key="3">
    <source>
        <dbReference type="Proteomes" id="UP000799750"/>
    </source>
</evidence>
<protein>
    <recommendedName>
        <fullName evidence="4">F-box domain-containing protein</fullName>
    </recommendedName>
</protein>
<keyword evidence="3" id="KW-1185">Reference proteome</keyword>
<dbReference type="Proteomes" id="UP000799750">
    <property type="component" value="Unassembled WGS sequence"/>
</dbReference>
<dbReference type="InterPro" id="IPR038883">
    <property type="entry name" value="AN11006-like"/>
</dbReference>
<evidence type="ECO:0008006" key="4">
    <source>
        <dbReference type="Google" id="ProtNLM"/>
    </source>
</evidence>
<organism evidence="2 3">
    <name type="scientific">Lophium mytilinum</name>
    <dbReference type="NCBI Taxonomy" id="390894"/>
    <lineage>
        <taxon>Eukaryota</taxon>
        <taxon>Fungi</taxon>
        <taxon>Dikarya</taxon>
        <taxon>Ascomycota</taxon>
        <taxon>Pezizomycotina</taxon>
        <taxon>Dothideomycetes</taxon>
        <taxon>Pleosporomycetidae</taxon>
        <taxon>Mytilinidiales</taxon>
        <taxon>Mytilinidiaceae</taxon>
        <taxon>Lophium</taxon>
    </lineage>
</organism>
<name>A0A6A6QUZ8_9PEZI</name>
<feature type="compositionally biased region" description="Pro residues" evidence="1">
    <location>
        <begin position="1"/>
        <end position="19"/>
    </location>
</feature>
<sequence length="967" mass="110363">MSTPPTPSSPPLEAAPPSPNQQTPFLKLPRELRDRIYSYALVWPNIHIRTQLCPAPSSTRVNPVQFAHVRFRATFPIECAPEPTNNEDALGLLDPWCEINTCSRATYSPDPSGSTDSRMNESCDDEVDIGLLSVSRQFRVEAAEVFYRRNTFYFHDYYTGWPASACLAFLRDRPGWMGHIRALSLSAGRLDCGCHEPTHGDWAELWAKVRDEMQLDYLELDVRGLFGDAWDEGWVLGRLGIAVDGTRWRPPPKWIETVLDSGVQVKRLKLTFKVGRSISGVSFDDRIKGRHCVPSAMEKLLIALRKRLLRNGERLVGNRGLRRKSHVAGQRWCHKFWSFDDEKGLRTWESARRSQIKTTVIEVAVIEERTWMCRSREGHEVEASADTVIHLHFTLGFRWIRPSNNTTTPTRTVIPLWSSLDPACFMLRSLQDKMSSLPNSAFIFRCEAPSKKEASPPMAALSSDQPFRFLDLPRELRDRIYGYALIYDQIHIVARLCHVSTVPMSKHQKMWRLLCAEVRSRNTFGVQISAKEATKRQERIEKGKPPVPARPCCRMGVHQLATYGQDALMMPCEKKCDSKVDIEEFEGQHSIWSEFEHSIWDVHEPPEPDCCEKCDQCRDKSFDGPCQECKPGVQLSLLSVSKQVYREAAEVFYKYNTFCFYDHLTGWPASVCLAFLHDRPTGALESIRKIGLFVELSPCSCHVPVDEDWARLLGMISTLQLSDLELGAVAYCAELDDIEEAITSPWILETPMPWYWSSEDGVWIPSPHWISEVLRSGIKVERLALHMEVRRPGWMKYHEEDQGMPIDRLQQHLKLQTMEMRKTLLKKGELLGQRGLRVIDVLPHKEIGWIVAYDCHNDEHGNSLRTPDYLSDYPMRWSGPVSAEEGLEDVSLSPTGGWDGSEGYGPYSDELEEDTLDAVLLTTSLEFDMLWAEHEAANENTSNAYWPGWNTGVGRWVGMNGGLDDWN</sequence>
<accession>A0A6A6QUZ8</accession>
<evidence type="ECO:0000256" key="1">
    <source>
        <dbReference type="SAM" id="MobiDB-lite"/>
    </source>
</evidence>
<dbReference type="PANTHER" id="PTHR42085:SF8">
    <property type="entry name" value="F-BOX DOMAIN-CONTAINING PROTEIN"/>
    <property type="match status" value="1"/>
</dbReference>